<dbReference type="Gene3D" id="3.40.47.10">
    <property type="match status" value="1"/>
</dbReference>
<organism evidence="9 10">
    <name type="scientific">Nocardia ninae NBRC 108245</name>
    <dbReference type="NCBI Taxonomy" id="1210091"/>
    <lineage>
        <taxon>Bacteria</taxon>
        <taxon>Bacillati</taxon>
        <taxon>Actinomycetota</taxon>
        <taxon>Actinomycetes</taxon>
        <taxon>Mycobacteriales</taxon>
        <taxon>Nocardiaceae</taxon>
        <taxon>Nocardia</taxon>
    </lineage>
</organism>
<dbReference type="Pfam" id="PF14765">
    <property type="entry name" value="PS-DH"/>
    <property type="match status" value="1"/>
</dbReference>
<feature type="domain" description="Ketosynthase family 3 (KS3)" evidence="7">
    <location>
        <begin position="34"/>
        <end position="459"/>
    </location>
</feature>
<dbReference type="InterPro" id="IPR049552">
    <property type="entry name" value="PKS_DH_N"/>
</dbReference>
<feature type="domain" description="Carrier" evidence="6">
    <location>
        <begin position="1665"/>
        <end position="1740"/>
    </location>
</feature>
<dbReference type="SMART" id="SM00825">
    <property type="entry name" value="PKS_KS"/>
    <property type="match status" value="1"/>
</dbReference>
<dbReference type="InterPro" id="IPR020807">
    <property type="entry name" value="PKS_DH"/>
</dbReference>
<evidence type="ECO:0000256" key="1">
    <source>
        <dbReference type="ARBA" id="ARBA00022450"/>
    </source>
</evidence>
<evidence type="ECO:0000259" key="8">
    <source>
        <dbReference type="PROSITE" id="PS52019"/>
    </source>
</evidence>
<comment type="caution">
    <text evidence="9">The sequence shown here is derived from an EMBL/GenBank/DDBJ whole genome shotgun (WGS) entry which is preliminary data.</text>
</comment>
<dbReference type="PROSITE" id="PS52004">
    <property type="entry name" value="KS3_2"/>
    <property type="match status" value="1"/>
</dbReference>
<evidence type="ECO:0000256" key="5">
    <source>
        <dbReference type="PROSITE-ProRule" id="PRU01363"/>
    </source>
</evidence>
<dbReference type="Gene3D" id="3.10.129.110">
    <property type="entry name" value="Polyketide synthase dehydratase"/>
    <property type="match status" value="1"/>
</dbReference>
<dbReference type="InterPro" id="IPR013968">
    <property type="entry name" value="PKS_KR"/>
</dbReference>
<dbReference type="InterPro" id="IPR016039">
    <property type="entry name" value="Thiolase-like"/>
</dbReference>
<name>A0A511MS06_9NOCA</name>
<keyword evidence="3" id="KW-0808">Transferase</keyword>
<dbReference type="GO" id="GO:0004312">
    <property type="term" value="F:fatty acid synthase activity"/>
    <property type="evidence" value="ECO:0007669"/>
    <property type="project" value="TreeGrafter"/>
</dbReference>
<dbReference type="SMART" id="SM00823">
    <property type="entry name" value="PKS_PP"/>
    <property type="match status" value="1"/>
</dbReference>
<dbReference type="Pfam" id="PF02801">
    <property type="entry name" value="Ketoacyl-synt_C"/>
    <property type="match status" value="1"/>
</dbReference>
<dbReference type="Pfam" id="PF00550">
    <property type="entry name" value="PP-binding"/>
    <property type="match status" value="1"/>
</dbReference>
<evidence type="ECO:0000256" key="4">
    <source>
        <dbReference type="ARBA" id="ARBA00023315"/>
    </source>
</evidence>
<dbReference type="SUPFAM" id="SSF52151">
    <property type="entry name" value="FabD/lysophospholipase-like"/>
    <property type="match status" value="1"/>
</dbReference>
<dbReference type="InterPro" id="IPR055123">
    <property type="entry name" value="SpnB-like_Rossmann"/>
</dbReference>
<dbReference type="Pfam" id="PF21089">
    <property type="entry name" value="PKS_DH_N"/>
    <property type="match status" value="1"/>
</dbReference>
<dbReference type="PROSITE" id="PS00606">
    <property type="entry name" value="KS3_1"/>
    <property type="match status" value="1"/>
</dbReference>
<dbReference type="CDD" id="cd00833">
    <property type="entry name" value="PKS"/>
    <property type="match status" value="1"/>
</dbReference>
<feature type="active site" description="Proton acceptor; for dehydratase activity" evidence="5">
    <location>
        <position position="967"/>
    </location>
</feature>
<dbReference type="InterPro" id="IPR042104">
    <property type="entry name" value="PKS_dehydratase_sf"/>
</dbReference>
<dbReference type="SUPFAM" id="SSF51735">
    <property type="entry name" value="NAD(P)-binding Rossmann-fold domains"/>
    <property type="match status" value="2"/>
</dbReference>
<dbReference type="SUPFAM" id="SSF47336">
    <property type="entry name" value="ACP-like"/>
    <property type="match status" value="1"/>
</dbReference>
<dbReference type="Pfam" id="PF00109">
    <property type="entry name" value="ketoacyl-synt"/>
    <property type="match status" value="1"/>
</dbReference>
<dbReference type="InterPro" id="IPR016035">
    <property type="entry name" value="Acyl_Trfase/lysoPLipase"/>
</dbReference>
<feature type="region of interest" description="N-terminal hotdog fold" evidence="5">
    <location>
        <begin position="935"/>
        <end position="1062"/>
    </location>
</feature>
<dbReference type="Pfam" id="PF08659">
    <property type="entry name" value="KR"/>
    <property type="match status" value="1"/>
</dbReference>
<accession>A0A511MS06</accession>
<dbReference type="SMART" id="SM00822">
    <property type="entry name" value="PKS_KR"/>
    <property type="match status" value="1"/>
</dbReference>
<dbReference type="InterPro" id="IPR001227">
    <property type="entry name" value="Ac_transferase_dom_sf"/>
</dbReference>
<feature type="active site" description="Proton donor; for dehydratase activity" evidence="5">
    <location>
        <position position="1135"/>
    </location>
</feature>
<dbReference type="InterPro" id="IPR049551">
    <property type="entry name" value="PKS_DH_C"/>
</dbReference>
<keyword evidence="1" id="KW-0596">Phosphopantetheine</keyword>
<dbReference type="PROSITE" id="PS50075">
    <property type="entry name" value="CARRIER"/>
    <property type="match status" value="1"/>
</dbReference>
<evidence type="ECO:0000259" key="7">
    <source>
        <dbReference type="PROSITE" id="PS52004"/>
    </source>
</evidence>
<feature type="domain" description="PKS/mFAS DH" evidence="8">
    <location>
        <begin position="935"/>
        <end position="1211"/>
    </location>
</feature>
<sequence>MSDTSAKLEAALRASMMENARLRTSNRALLAATSEPVAIVGVGCRFPGGVDSPEGLWRLLSAESDVISGFPADRGWDLAELFGPDSEAAGRSYARSGGFLGDAADFDAGFFGVSPHEAAAMDPQQRVLLEVVWEAFERGGIDPAALRGRDCGVFVGSMYHDYGARPGAVPPESAAHLGTGTAASVLSGRVSYLFGFEGPAVTVDTACSSSLVAVHQAVQALRQGECSMAVAGGVTVMSTPATFVEFSRQRGLAPDGRCKSFAAAADGTGFSEGAGVLVLERLSDARRLGHRVLAVLRGSAVNQDGASNGMTAPNGRAQQRLIRQALSNSGLSPDDIDVIEGHGTGTRLGDPVEASSLIEVFGGARQHGPVLLGSVKSNLGHTQAAAGVAGIIKMIEAIRHGVVPPTLHVDEPTPHVDWSSGAVRVANAALPWPDHGRPRRAGVSSFGISGTNAHVIVEQAPAEQNSDAPGERGSGGNDSAWPPLPLLPWVVSARSPQALTAQARRLAEHVRAHPELDAADIGWSLATERSRFDHRAVVLGANREKLLARLSETVEHRPGADAARGSAAAPGKTAFVFPGQGAQRLGMGRDLHAVFPVFAAAFDEVVTKLDERLDCSLKEVVWGADEDLLNRTVFAQAGLFAVEVALCRLVESFGLKPDYLIGHSIGEITAAFLADVWSLDDAATLVAARGRLMDALPDGGAMIAVAADEEEIVPLLGKDVDVAAVNAPESVVISGTSDAVDAVAKRLRELGHRTVRLRVSNAFHSSLIDPILPDFTRLVDGLVSAAPAIPVVSNIDGKIHPNAYARPEYLAQQARGTVRFGAGVEFLEREGCIRFIEIGPASGLTVSVDNTVQSDQIMVASTMPKENKPEVPDLLSTLAKLDTSGIDVDWSAVLSGAGASRVDLPTYAFQRNRYWIDSGHTNIDARSLGLMPTDHPLLAAVIANPETNGVILTGRLSPLAQPWLADHVIAGVVVMPGTGLVELAMRAGVEVGCTALRHLTLISPLTVRSGDIVAVQVRVESTADQGGYSVRIYSRVDDDRVLDSASWTLHAEGVLGSVPDPRSVPPSPWPPAEATPVDCAGLYDELLGRGYAYGPTFHCVQAVWRRGADIFVQSSLPHHLSSDAPRYGLHPALLDSIFHPLIAAGADRSEMIVPFLWQNFALYAVDATSLIAEIRPNGTDGYDITAFTPDHQPVFSVRSVHGRKIHAQALDDSAKRIGRDMYVLEWKETEPIQGPVSSSSNAALEVDSADVSVHECEDGHGASLDGARSNLYSVLNLIKKLESDGGVADDTTVVVTHGAVCVRDSDEVNLWQAPVWGLVRAAQQEAVGKIQLVDIDDSEEARILLPRAIATGRSELAIRAGGIYYPALIRLRSDEGSARSERAVDPGGTVLVTAGTHGLGALFARRLVERHGVEKLVLVSRRGMAAPGAAELCAELSDLGAEVHIRSCDVSNRSEIHDLLSWIRRGGPLTGVIHAAAVVDNAPITELTEQRFEDVLRPKMDAAWYLHDLTREDDLDLFVLVSSAAGTVLAQGQANYASANAFLDALAHHRSGLGLPATAIEWGPWQSVGLAAEMKEAHWSRLKRKGVQGFKMGDGLAAFDRALQSSRPVVIPIRIDSGALAKNDANSSELLKTVHGTHRKPLPSATSAIGIPSEWHRLVGADREELIERTIRDIAGEILGYSDASVLNVNLSLLEWGFDSLTAMNLRNRLTEALGVRLPVITLLGQQGARELAREISRHHEPSEFVGSAAGEARIS</sequence>
<dbReference type="SMART" id="SM00827">
    <property type="entry name" value="PKS_AT"/>
    <property type="match status" value="1"/>
</dbReference>
<dbReference type="InterPro" id="IPR016036">
    <property type="entry name" value="Malonyl_transacylase_ACP-bd"/>
</dbReference>
<evidence type="ECO:0000259" key="6">
    <source>
        <dbReference type="PROSITE" id="PS50075"/>
    </source>
</evidence>
<dbReference type="InterPro" id="IPR036291">
    <property type="entry name" value="NAD(P)-bd_dom_sf"/>
</dbReference>
<dbReference type="CDD" id="cd08956">
    <property type="entry name" value="KR_3_FAS_SDR_x"/>
    <property type="match status" value="1"/>
</dbReference>
<dbReference type="Gene3D" id="3.40.50.720">
    <property type="entry name" value="NAD(P)-binding Rossmann-like Domain"/>
    <property type="match status" value="1"/>
</dbReference>
<dbReference type="InterPro" id="IPR032821">
    <property type="entry name" value="PKS_assoc"/>
</dbReference>
<dbReference type="GO" id="GO:0004315">
    <property type="term" value="F:3-oxoacyl-[acyl-carrier-protein] synthase activity"/>
    <property type="evidence" value="ECO:0007669"/>
    <property type="project" value="InterPro"/>
</dbReference>
<dbReference type="Pfam" id="PF22953">
    <property type="entry name" value="SpnB_Rossmann"/>
    <property type="match status" value="1"/>
</dbReference>
<dbReference type="SMART" id="SM00826">
    <property type="entry name" value="PKS_DH"/>
    <property type="match status" value="1"/>
</dbReference>
<dbReference type="InterPro" id="IPR014043">
    <property type="entry name" value="Acyl_transferase_dom"/>
</dbReference>
<gene>
    <name evidence="9" type="ORF">NN4_74960</name>
</gene>
<dbReference type="InterPro" id="IPR018201">
    <property type="entry name" value="Ketoacyl_synth_AS"/>
</dbReference>
<dbReference type="InterPro" id="IPR050091">
    <property type="entry name" value="PKS_NRPS_Biosynth_Enz"/>
</dbReference>
<dbReference type="InterPro" id="IPR020806">
    <property type="entry name" value="PKS_PP-bd"/>
</dbReference>
<evidence type="ECO:0000313" key="9">
    <source>
        <dbReference type="EMBL" id="GEM42977.1"/>
    </source>
</evidence>
<dbReference type="PROSITE" id="PS52019">
    <property type="entry name" value="PKS_MFAS_DH"/>
    <property type="match status" value="1"/>
</dbReference>
<evidence type="ECO:0000256" key="2">
    <source>
        <dbReference type="ARBA" id="ARBA00022553"/>
    </source>
</evidence>
<dbReference type="SUPFAM" id="SSF53901">
    <property type="entry name" value="Thiolase-like"/>
    <property type="match status" value="1"/>
</dbReference>
<dbReference type="EMBL" id="BJXA01000082">
    <property type="protein sequence ID" value="GEM42977.1"/>
    <property type="molecule type" value="Genomic_DNA"/>
</dbReference>
<dbReference type="Gene3D" id="3.40.366.10">
    <property type="entry name" value="Malonyl-Coenzyme A Acyl Carrier Protein, domain 2"/>
    <property type="match status" value="1"/>
</dbReference>
<dbReference type="InterPro" id="IPR014030">
    <property type="entry name" value="Ketoacyl_synth_N"/>
</dbReference>
<protein>
    <submittedName>
        <fullName evidence="9">Uncharacterized protein</fullName>
    </submittedName>
</protein>
<feature type="region of interest" description="C-terminal hotdog fold" evidence="5">
    <location>
        <begin position="1074"/>
        <end position="1211"/>
    </location>
</feature>
<evidence type="ECO:0000256" key="3">
    <source>
        <dbReference type="ARBA" id="ARBA00022679"/>
    </source>
</evidence>
<dbReference type="PANTHER" id="PTHR43775:SF51">
    <property type="entry name" value="INACTIVE PHENOLPHTHIOCEROL SYNTHESIS POLYKETIDE SYNTHASE TYPE I PKS1-RELATED"/>
    <property type="match status" value="1"/>
</dbReference>
<dbReference type="InterPro" id="IPR020841">
    <property type="entry name" value="PKS_Beta-ketoAc_synthase_dom"/>
</dbReference>
<dbReference type="Gene3D" id="1.10.1200.10">
    <property type="entry name" value="ACP-like"/>
    <property type="match status" value="1"/>
</dbReference>
<keyword evidence="4" id="KW-0012">Acyltransferase</keyword>
<keyword evidence="10" id="KW-1185">Reference proteome</keyword>
<dbReference type="GO" id="GO:0031177">
    <property type="term" value="F:phosphopantetheine binding"/>
    <property type="evidence" value="ECO:0007669"/>
    <property type="project" value="InterPro"/>
</dbReference>
<dbReference type="Pfam" id="PF00698">
    <property type="entry name" value="Acyl_transf_1"/>
    <property type="match status" value="1"/>
</dbReference>
<dbReference type="Proteomes" id="UP000321424">
    <property type="component" value="Unassembled WGS sequence"/>
</dbReference>
<dbReference type="InterPro" id="IPR009081">
    <property type="entry name" value="PP-bd_ACP"/>
</dbReference>
<dbReference type="Gene3D" id="3.30.70.3290">
    <property type="match status" value="1"/>
</dbReference>
<reference evidence="9 10" key="1">
    <citation type="submission" date="2019-07" db="EMBL/GenBank/DDBJ databases">
        <title>Whole genome shotgun sequence of Nocardia ninae NBRC 108245.</title>
        <authorList>
            <person name="Hosoyama A."/>
            <person name="Uohara A."/>
            <person name="Ohji S."/>
            <person name="Ichikawa N."/>
        </authorList>
    </citation>
    <scope>NUCLEOTIDE SEQUENCE [LARGE SCALE GENOMIC DNA]</scope>
    <source>
        <strain evidence="9 10">NBRC 108245</strain>
    </source>
</reference>
<dbReference type="FunFam" id="3.40.47.10:FF:000019">
    <property type="entry name" value="Polyketide synthase type I"/>
    <property type="match status" value="1"/>
</dbReference>
<dbReference type="InterPro" id="IPR014031">
    <property type="entry name" value="Ketoacyl_synth_C"/>
</dbReference>
<evidence type="ECO:0000313" key="10">
    <source>
        <dbReference type="Proteomes" id="UP000321424"/>
    </source>
</evidence>
<proteinExistence type="predicted"/>
<dbReference type="Pfam" id="PF16197">
    <property type="entry name" value="KAsynt_C_assoc"/>
    <property type="match status" value="1"/>
</dbReference>
<dbReference type="InterPro" id="IPR057326">
    <property type="entry name" value="KR_dom"/>
</dbReference>
<keyword evidence="2" id="KW-0597">Phosphoprotein</keyword>
<dbReference type="GO" id="GO:0006633">
    <property type="term" value="P:fatty acid biosynthetic process"/>
    <property type="evidence" value="ECO:0007669"/>
    <property type="project" value="InterPro"/>
</dbReference>
<dbReference type="PANTHER" id="PTHR43775">
    <property type="entry name" value="FATTY ACID SYNTHASE"/>
    <property type="match status" value="1"/>
</dbReference>
<dbReference type="InterPro" id="IPR036736">
    <property type="entry name" value="ACP-like_sf"/>
</dbReference>
<dbReference type="SUPFAM" id="SSF55048">
    <property type="entry name" value="Probable ACP-binding domain of malonyl-CoA ACP transacylase"/>
    <property type="match status" value="1"/>
</dbReference>
<dbReference type="InterPro" id="IPR049900">
    <property type="entry name" value="PKS_mFAS_DH"/>
</dbReference>